<protein>
    <submittedName>
        <fullName evidence="2">Uncharacterized protein</fullName>
    </submittedName>
</protein>
<dbReference type="Proteomes" id="UP000677054">
    <property type="component" value="Unassembled WGS sequence"/>
</dbReference>
<dbReference type="OrthoDB" id="6355072at2759"/>
<accession>A0A7R8XDB3</accession>
<evidence type="ECO:0000256" key="1">
    <source>
        <dbReference type="SAM" id="MobiDB-lite"/>
    </source>
</evidence>
<dbReference type="AlphaFoldDB" id="A0A7R8XDB3"/>
<dbReference type="EMBL" id="CAJPEV010000777">
    <property type="protein sequence ID" value="CAG0888463.1"/>
    <property type="molecule type" value="Genomic_DNA"/>
</dbReference>
<dbReference type="EMBL" id="LR900294">
    <property type="protein sequence ID" value="CAD7245098.1"/>
    <property type="molecule type" value="Genomic_DNA"/>
</dbReference>
<sequence length="513" mass="55898">MRLRSFVIYRVFRVNYQVSGGETARPVSKVRVTFYEFQRPLPVNNHQGQGEGMPGEEMTPTQTQNTSAIHDTTPLSHPQSYSLTRQLSSDSGKDNPFRPDGELSREADEIVELIKEGKPLTPTKKEESICDVPDAGKKVVDEKIEGAQVSKVAAAAPSPTRSPGANGSAAQGPVEVQHTVVTGPNEASQVERVVLKKKSKKGCCACDGEDIGVIDGGQSVCEWVANCFNDFSGVFCIELRRCRAVTEESTLHGAHEHGITVNELETLVILTPEHPAAVCDINAGRKYVSPVAFEISRASYEPRMLLDFSVGMQMAGAGFRVLKYEYLEFIGGQKYMACLKHDLPLIHEVRGTLNACCWPCVAKDGTGSDDTILCRKCIVWRCPHQSSLVQCVAGLCYSHGKEVSMSGMGHVSWTTSYTLGLVAVFEPEFLGKEVSGVPLVTTGVGVIKPVVPKENGVGGKAPPKYCLHPAGEVGFGMPQILGGPWDIMVHHHLEPHLQHKILGARWLFFPMVY</sequence>
<feature type="region of interest" description="Disordered" evidence="1">
    <location>
        <begin position="151"/>
        <end position="172"/>
    </location>
</feature>
<proteinExistence type="predicted"/>
<feature type="region of interest" description="Disordered" evidence="1">
    <location>
        <begin position="41"/>
        <end position="105"/>
    </location>
</feature>
<keyword evidence="3" id="KW-1185">Reference proteome</keyword>
<evidence type="ECO:0000313" key="2">
    <source>
        <dbReference type="EMBL" id="CAD7245098.1"/>
    </source>
</evidence>
<name>A0A7R8XDB3_9CRUS</name>
<feature type="compositionally biased region" description="Basic and acidic residues" evidence="1">
    <location>
        <begin position="91"/>
        <end position="105"/>
    </location>
</feature>
<feature type="compositionally biased region" description="Polar residues" evidence="1">
    <location>
        <begin position="159"/>
        <end position="169"/>
    </location>
</feature>
<organism evidence="2">
    <name type="scientific">Darwinula stevensoni</name>
    <dbReference type="NCBI Taxonomy" id="69355"/>
    <lineage>
        <taxon>Eukaryota</taxon>
        <taxon>Metazoa</taxon>
        <taxon>Ecdysozoa</taxon>
        <taxon>Arthropoda</taxon>
        <taxon>Crustacea</taxon>
        <taxon>Oligostraca</taxon>
        <taxon>Ostracoda</taxon>
        <taxon>Podocopa</taxon>
        <taxon>Podocopida</taxon>
        <taxon>Darwinulocopina</taxon>
        <taxon>Darwinuloidea</taxon>
        <taxon>Darwinulidae</taxon>
        <taxon>Darwinula</taxon>
    </lineage>
</organism>
<feature type="compositionally biased region" description="Polar residues" evidence="1">
    <location>
        <begin position="62"/>
        <end position="90"/>
    </location>
</feature>
<reference evidence="2" key="1">
    <citation type="submission" date="2020-11" db="EMBL/GenBank/DDBJ databases">
        <authorList>
            <person name="Tran Van P."/>
        </authorList>
    </citation>
    <scope>NUCLEOTIDE SEQUENCE</scope>
</reference>
<evidence type="ECO:0000313" key="3">
    <source>
        <dbReference type="Proteomes" id="UP000677054"/>
    </source>
</evidence>
<gene>
    <name evidence="2" type="ORF">DSTB1V02_LOCUS4974</name>
</gene>